<dbReference type="InterPro" id="IPR001478">
    <property type="entry name" value="PDZ"/>
</dbReference>
<evidence type="ECO:0000313" key="2">
    <source>
        <dbReference type="EMBL" id="MBI2876046.1"/>
    </source>
</evidence>
<dbReference type="InterPro" id="IPR007314">
    <property type="entry name" value="Cofac_haem-bd_dom"/>
</dbReference>
<comment type="caution">
    <text evidence="2">The sequence shown here is derived from an EMBL/GenBank/DDBJ whole genome shotgun (WGS) entry which is preliminary data.</text>
</comment>
<protein>
    <submittedName>
        <fullName evidence="2">ChaN family lipoprotein</fullName>
    </submittedName>
</protein>
<feature type="domain" description="PDZ" evidence="1">
    <location>
        <begin position="295"/>
        <end position="349"/>
    </location>
</feature>
<dbReference type="Proteomes" id="UP000769766">
    <property type="component" value="Unassembled WGS sequence"/>
</dbReference>
<reference evidence="2" key="1">
    <citation type="submission" date="2020-07" db="EMBL/GenBank/DDBJ databases">
        <title>Huge and variable diversity of episymbiotic CPR bacteria and DPANN archaea in groundwater ecosystems.</title>
        <authorList>
            <person name="He C.Y."/>
            <person name="Keren R."/>
            <person name="Whittaker M."/>
            <person name="Farag I.F."/>
            <person name="Doudna J."/>
            <person name="Cate J.H.D."/>
            <person name="Banfield J.F."/>
        </authorList>
    </citation>
    <scope>NUCLEOTIDE SEQUENCE</scope>
    <source>
        <strain evidence="2">NC_groundwater_672_Ag_B-0.1um_62_36</strain>
    </source>
</reference>
<dbReference type="SMART" id="SM00228">
    <property type="entry name" value="PDZ"/>
    <property type="match status" value="1"/>
</dbReference>
<dbReference type="EMBL" id="JACPRF010000127">
    <property type="protein sequence ID" value="MBI2876046.1"/>
    <property type="molecule type" value="Genomic_DNA"/>
</dbReference>
<organism evidence="2 3">
    <name type="scientific">Tectimicrobiota bacterium</name>
    <dbReference type="NCBI Taxonomy" id="2528274"/>
    <lineage>
        <taxon>Bacteria</taxon>
        <taxon>Pseudomonadati</taxon>
        <taxon>Nitrospinota/Tectimicrobiota group</taxon>
        <taxon>Candidatus Tectimicrobiota</taxon>
    </lineage>
</organism>
<evidence type="ECO:0000259" key="1">
    <source>
        <dbReference type="PROSITE" id="PS50106"/>
    </source>
</evidence>
<dbReference type="CDD" id="cd14727">
    <property type="entry name" value="ChanN-like"/>
    <property type="match status" value="1"/>
</dbReference>
<dbReference type="PROSITE" id="PS50106">
    <property type="entry name" value="PDZ"/>
    <property type="match status" value="1"/>
</dbReference>
<dbReference type="SUPFAM" id="SSF159501">
    <property type="entry name" value="EreA/ChaN-like"/>
    <property type="match status" value="1"/>
</dbReference>
<dbReference type="Pfam" id="PF13180">
    <property type="entry name" value="PDZ_2"/>
    <property type="match status" value="1"/>
</dbReference>
<dbReference type="CDD" id="cd06779">
    <property type="entry name" value="cpPDZ_Deg_HtrA-like"/>
    <property type="match status" value="1"/>
</dbReference>
<sequence length="390" mass="43863">MRRPKTERLPEVAQDPLSSSRIRELKAGEIIHIPTRLKMDEARLFEIISSGRLICVGETHDNLSAHRVQLAIIKGLNERFPGKIALGMEMFRKPVQEVLDQWTAGELTEIEFLKRSQWHDNWGIDFGYYREILAYAQEHRIDVVALNPAREIQNQVRLSGLEGLPEAVRKSLPEIDVTDPYHRALLQAVYGAHSKGSGNFESFYRVQVLWEETMAENVVQYLQSPRGQGKKFVVLAGAGHIHYGFGIPKRVLRRMALPYYLILPHEVSIPTAEEGQGMEYESPDIPLLPADFFWMVTYDRLKSDPVRLGVQVSDSEGTVKVVEVSPGSPAEQAGVKAGDTILMLDGQKIAESHDLVHYLGRKNFGDTATLTLQRGGAEIRAEVTFTKPSL</sequence>
<keyword evidence="2" id="KW-0449">Lipoprotein</keyword>
<accession>A0A932CMZ6</accession>
<dbReference type="Gene3D" id="2.30.42.10">
    <property type="match status" value="1"/>
</dbReference>
<name>A0A932CMZ6_UNCTE</name>
<evidence type="ECO:0000313" key="3">
    <source>
        <dbReference type="Proteomes" id="UP000769766"/>
    </source>
</evidence>
<dbReference type="AlphaFoldDB" id="A0A932CMZ6"/>
<dbReference type="SUPFAM" id="SSF50156">
    <property type="entry name" value="PDZ domain-like"/>
    <property type="match status" value="1"/>
</dbReference>
<proteinExistence type="predicted"/>
<dbReference type="InterPro" id="IPR036034">
    <property type="entry name" value="PDZ_sf"/>
</dbReference>
<dbReference type="Pfam" id="PF04187">
    <property type="entry name" value="Cofac_haem_bdg"/>
    <property type="match status" value="1"/>
</dbReference>
<gene>
    <name evidence="2" type="ORF">HYY20_04120</name>
</gene>
<dbReference type="Gene3D" id="3.40.50.11550">
    <property type="match status" value="1"/>
</dbReference>